<dbReference type="EMBL" id="JABBWE010000032">
    <property type="protein sequence ID" value="KAG1793208.1"/>
    <property type="molecule type" value="Genomic_DNA"/>
</dbReference>
<proteinExistence type="predicted"/>
<evidence type="ECO:0000313" key="2">
    <source>
        <dbReference type="Proteomes" id="UP000719766"/>
    </source>
</evidence>
<reference evidence="1" key="1">
    <citation type="journal article" date="2020" name="New Phytol.">
        <title>Comparative genomics reveals dynamic genome evolution in host specialist ectomycorrhizal fungi.</title>
        <authorList>
            <person name="Lofgren L.A."/>
            <person name="Nguyen N.H."/>
            <person name="Vilgalys R."/>
            <person name="Ruytinx J."/>
            <person name="Liao H.L."/>
            <person name="Branco S."/>
            <person name="Kuo A."/>
            <person name="LaButti K."/>
            <person name="Lipzen A."/>
            <person name="Andreopoulos W."/>
            <person name="Pangilinan J."/>
            <person name="Riley R."/>
            <person name="Hundley H."/>
            <person name="Na H."/>
            <person name="Barry K."/>
            <person name="Grigoriev I.V."/>
            <person name="Stajich J.E."/>
            <person name="Kennedy P.G."/>
        </authorList>
    </citation>
    <scope>NUCLEOTIDE SEQUENCE</scope>
    <source>
        <strain evidence="1">S12</strain>
    </source>
</reference>
<sequence>MPCFEAPALQSPPASLCMVQTLSSLVPGRVPPPIDVSAPSAIAKIVENDSGVSALSAINNMNDCVSAPSTIANIVIENDFGVSAPSALANIIVENDFCPPAPPAYEADIVQGTDSSTLNSIYIFLTPSFTPLSDMEYVEVYEDERLYVIAADQMVDECMVYCHCGVLYNVPASSAKDGVHPPFFIVTRGRYIGVFCGRHNLAPMVEGLCHAVHAEVDSLEEGERAVRNAIARGETVLFPIPLKA</sequence>
<dbReference type="Proteomes" id="UP000719766">
    <property type="component" value="Unassembled WGS sequence"/>
</dbReference>
<comment type="caution">
    <text evidence="1">The sequence shown here is derived from an EMBL/GenBank/DDBJ whole genome shotgun (WGS) entry which is preliminary data.</text>
</comment>
<protein>
    <submittedName>
        <fullName evidence="1">Uncharacterized protein</fullName>
    </submittedName>
</protein>
<dbReference type="GeneID" id="64600469"/>
<name>A0A9P7ANU1_9AGAM</name>
<dbReference type="RefSeq" id="XP_041159697.1">
    <property type="nucleotide sequence ID" value="XM_041306705.1"/>
</dbReference>
<organism evidence="1 2">
    <name type="scientific">Suillus plorans</name>
    <dbReference type="NCBI Taxonomy" id="116603"/>
    <lineage>
        <taxon>Eukaryota</taxon>
        <taxon>Fungi</taxon>
        <taxon>Dikarya</taxon>
        <taxon>Basidiomycota</taxon>
        <taxon>Agaricomycotina</taxon>
        <taxon>Agaricomycetes</taxon>
        <taxon>Agaricomycetidae</taxon>
        <taxon>Boletales</taxon>
        <taxon>Suillineae</taxon>
        <taxon>Suillaceae</taxon>
        <taxon>Suillus</taxon>
    </lineage>
</organism>
<evidence type="ECO:0000313" key="1">
    <source>
        <dbReference type="EMBL" id="KAG1793208.1"/>
    </source>
</evidence>
<dbReference type="AlphaFoldDB" id="A0A9P7ANU1"/>
<accession>A0A9P7ANU1</accession>
<dbReference type="OrthoDB" id="2686508at2759"/>
<keyword evidence="2" id="KW-1185">Reference proteome</keyword>
<gene>
    <name evidence="1" type="ORF">HD556DRAFT_1443956</name>
</gene>